<evidence type="ECO:0000256" key="1">
    <source>
        <dbReference type="SAM" id="Phobius"/>
    </source>
</evidence>
<dbReference type="PANTHER" id="PTHR43861">
    <property type="entry name" value="TRANS-ACONITATE 2-METHYLTRANSFERASE-RELATED"/>
    <property type="match status" value="1"/>
</dbReference>
<reference evidence="3" key="1">
    <citation type="journal article" date="2020" name="Nature">
        <title>Giant virus diversity and host interactions through global metagenomics.</title>
        <authorList>
            <person name="Schulz F."/>
            <person name="Roux S."/>
            <person name="Paez-Espino D."/>
            <person name="Jungbluth S."/>
            <person name="Walsh D.A."/>
            <person name="Denef V.J."/>
            <person name="McMahon K.D."/>
            <person name="Konstantinidis K.T."/>
            <person name="Eloe-Fadrosh E.A."/>
            <person name="Kyrpides N.C."/>
            <person name="Woyke T."/>
        </authorList>
    </citation>
    <scope>NUCLEOTIDE SEQUENCE</scope>
    <source>
        <strain evidence="3">GVMAG-M-3300027708-5</strain>
    </source>
</reference>
<keyword evidence="1" id="KW-1133">Transmembrane helix</keyword>
<feature type="domain" description="Methyltransferase type 11" evidence="2">
    <location>
        <begin position="100"/>
        <end position="193"/>
    </location>
</feature>
<dbReference type="CDD" id="cd02440">
    <property type="entry name" value="AdoMet_MTases"/>
    <property type="match status" value="1"/>
</dbReference>
<protein>
    <recommendedName>
        <fullName evidence="2">Methyltransferase type 11 domain-containing protein</fullName>
    </recommendedName>
</protein>
<dbReference type="InterPro" id="IPR029063">
    <property type="entry name" value="SAM-dependent_MTases_sf"/>
</dbReference>
<dbReference type="Pfam" id="PF08241">
    <property type="entry name" value="Methyltransf_11"/>
    <property type="match status" value="1"/>
</dbReference>
<name>A0A6C0JHK1_9ZZZZ</name>
<accession>A0A6C0JHK1</accession>
<organism evidence="3">
    <name type="scientific">viral metagenome</name>
    <dbReference type="NCBI Taxonomy" id="1070528"/>
    <lineage>
        <taxon>unclassified sequences</taxon>
        <taxon>metagenomes</taxon>
        <taxon>organismal metagenomes</taxon>
    </lineage>
</organism>
<keyword evidence="1" id="KW-0812">Transmembrane</keyword>
<proteinExistence type="predicted"/>
<dbReference type="AlphaFoldDB" id="A0A6C0JHK1"/>
<keyword evidence="1" id="KW-0472">Membrane</keyword>
<dbReference type="GO" id="GO:0008757">
    <property type="term" value="F:S-adenosylmethionine-dependent methyltransferase activity"/>
    <property type="evidence" value="ECO:0007669"/>
    <property type="project" value="InterPro"/>
</dbReference>
<dbReference type="EMBL" id="MN740406">
    <property type="protein sequence ID" value="QHU05059.1"/>
    <property type="molecule type" value="Genomic_DNA"/>
</dbReference>
<sequence length="329" mass="38136">MNSLFTILLSNNPNLFFLKLVLLLGIILAFILIYKITAPPTSNEGFTQLEPFVLKRGQDAFDEFYTEIYDELYDVPLRSQNELVQVLKNTEPSTRESVFLDVGSGTGYVVNQLVEAGYEAYGIDKSKAMVDFSEQKYPDAEYKCGDVIDSMAFDSGKFTHILCTNFTFYLMKDQRTFLQNCYFWLKPNAYLILHLVDYDKFNIYCPNAKAPLANFPTLNKPNRLIDTMAQFYDYRYNASYRFPTGQSLGPKEVLYEETFTDNETKHVRQNEYTLYMDTIDSVLEIATKIGFMVKGKMNMAKVQKSKNRNQIANPYADENQYLYILERPM</sequence>
<dbReference type="InterPro" id="IPR013216">
    <property type="entry name" value="Methyltransf_11"/>
</dbReference>
<feature type="transmembrane region" description="Helical" evidence="1">
    <location>
        <begin position="15"/>
        <end position="34"/>
    </location>
</feature>
<evidence type="ECO:0000259" key="2">
    <source>
        <dbReference type="Pfam" id="PF08241"/>
    </source>
</evidence>
<dbReference type="SUPFAM" id="SSF53335">
    <property type="entry name" value="S-adenosyl-L-methionine-dependent methyltransferases"/>
    <property type="match status" value="1"/>
</dbReference>
<evidence type="ECO:0000313" key="3">
    <source>
        <dbReference type="EMBL" id="QHU05059.1"/>
    </source>
</evidence>
<dbReference type="Gene3D" id="3.40.50.150">
    <property type="entry name" value="Vaccinia Virus protein VP39"/>
    <property type="match status" value="1"/>
</dbReference>